<dbReference type="GO" id="GO:0044183">
    <property type="term" value="F:protein folding chaperone"/>
    <property type="evidence" value="ECO:0007669"/>
    <property type="project" value="InterPro"/>
</dbReference>
<dbReference type="CDD" id="cd00320">
    <property type="entry name" value="cpn10"/>
    <property type="match status" value="1"/>
</dbReference>
<organism evidence="2">
    <name type="scientific">uncultured virus</name>
    <dbReference type="NCBI Taxonomy" id="340016"/>
    <lineage>
        <taxon>Viruses</taxon>
        <taxon>environmental samples</taxon>
    </lineage>
</organism>
<evidence type="ECO:0000313" key="2">
    <source>
        <dbReference type="EMBL" id="ASN63581.1"/>
    </source>
</evidence>
<protein>
    <submittedName>
        <fullName evidence="2">Co-chaperonin GroES</fullName>
    </submittedName>
</protein>
<keyword evidence="1" id="KW-0143">Chaperone</keyword>
<name>A0A221S3V5_9VIRU</name>
<sequence length="164" mass="18221">MSKTLYLPDHVAQKMNKDREAAKGETSSVAVTSAYVDAQDRVLDPSLLEKPLLERLPQPTGWRLLVMPYQGKAKTSSGLYIPDEVRERESVATVVAYVLKLGPLAYKDSNKFGPDEAPWCAEGQWVCIGRYSGSRFKIDGGEVRIINDDEVIATILEPDDVKHV</sequence>
<dbReference type="InterPro" id="IPR037124">
    <property type="entry name" value="Chaperonin_GroES_sf"/>
</dbReference>
<evidence type="ECO:0000256" key="1">
    <source>
        <dbReference type="ARBA" id="ARBA00023186"/>
    </source>
</evidence>
<accession>A0A221S3V5</accession>
<dbReference type="InterPro" id="IPR011032">
    <property type="entry name" value="GroES-like_sf"/>
</dbReference>
<dbReference type="Gene3D" id="2.30.33.40">
    <property type="entry name" value="GroES chaperonin"/>
    <property type="match status" value="1"/>
</dbReference>
<dbReference type="InterPro" id="IPR020818">
    <property type="entry name" value="Chaperonin_GroES"/>
</dbReference>
<reference evidence="2" key="1">
    <citation type="submission" date="2016-03" db="EMBL/GenBank/DDBJ databases">
        <title>Novel chaperonins are prevalent in the virioplankton and link to viral biology and ecology.</title>
        <authorList>
            <person name="Marine R.L."/>
            <person name="Nasko D.J."/>
            <person name="Polson S.W."/>
            <person name="Wommack K.E."/>
        </authorList>
    </citation>
    <scope>NUCLEOTIDE SEQUENCE</scope>
</reference>
<dbReference type="EMBL" id="KU970987">
    <property type="protein sequence ID" value="ASN63581.1"/>
    <property type="molecule type" value="Genomic_DNA"/>
</dbReference>
<proteinExistence type="predicted"/>
<dbReference type="GO" id="GO:0005524">
    <property type="term" value="F:ATP binding"/>
    <property type="evidence" value="ECO:0007669"/>
    <property type="project" value="InterPro"/>
</dbReference>
<gene>
    <name evidence="2" type="primary">groES</name>
</gene>
<dbReference type="SUPFAM" id="SSF50129">
    <property type="entry name" value="GroES-like"/>
    <property type="match status" value="1"/>
</dbReference>
<dbReference type="SMART" id="SM00883">
    <property type="entry name" value="Cpn10"/>
    <property type="match status" value="1"/>
</dbReference>
<dbReference type="Pfam" id="PF00166">
    <property type="entry name" value="Cpn10"/>
    <property type="match status" value="1"/>
</dbReference>